<dbReference type="STRING" id="1260251.SPISAL_01710"/>
<keyword evidence="5" id="KW-0443">Lipid metabolism</keyword>
<sequence>MNSSTQQAMVDLPSPLPLAGRILIGWLTRLRRGRMEGQLPNGEPFVIQGPEAGPTGVIRLHRPVRMIARILTRGSVGFAESYMAGEWSSPDTAHLLELMLRNEDAFAQRMEPNWMHRLRLALHHRGRRNHQRGSRRNIAAHYDLGNEFYRHWLDETMTYSAAVFAHPDQPLEEAQRLKYQQLLDVMQVRPGDHILEVGCGWGGFAIEAARRGARVTGLTLSTEQLAWARRSVQDAGLSGLVDLRLEDYRDTTGRYDHAVSIEMLEAVGEQYWPAYFRMLHDRVKPGGHIGLHGITIAEDRFEEYRRSPDFIQRYIFPGGMLPTPLRLADESHNAGLEVMESTGLGQHYATTLLQWDARFVRALPEIQRLGFDQRFINMWRYYLAYCYAGFRTGTIDVKRVLLRRP</sequence>
<dbReference type="EMBL" id="VIFK01000030">
    <property type="protein sequence ID" value="TQE99963.1"/>
    <property type="molecule type" value="Genomic_DNA"/>
</dbReference>
<dbReference type="Pfam" id="PF02353">
    <property type="entry name" value="CMAS"/>
    <property type="match status" value="1"/>
</dbReference>
<evidence type="ECO:0000256" key="2">
    <source>
        <dbReference type="ARBA" id="ARBA00022603"/>
    </source>
</evidence>
<keyword evidence="4" id="KW-0949">S-adenosyl-L-methionine</keyword>
<gene>
    <name evidence="7" type="ORF">FKY71_05865</name>
</gene>
<dbReference type="Gene3D" id="3.40.50.150">
    <property type="entry name" value="Vaccinia Virus protein VP39"/>
    <property type="match status" value="1"/>
</dbReference>
<dbReference type="CDD" id="cd02440">
    <property type="entry name" value="AdoMet_MTases"/>
    <property type="match status" value="1"/>
</dbReference>
<evidence type="ECO:0000313" key="7">
    <source>
        <dbReference type="EMBL" id="TQE99963.1"/>
    </source>
</evidence>
<reference evidence="7 8" key="1">
    <citation type="submission" date="2019-06" db="EMBL/GenBank/DDBJ databases">
        <title>Metagenome assembled Genome of Spiribacter salinus SL48-SHIP from the microbial mat of Salt Lake 48 (Novosibirsk region, Russia).</title>
        <authorList>
            <person name="Shipova A."/>
            <person name="Rozanov A.S."/>
            <person name="Bryanskaya A.V."/>
            <person name="Peltek S.E."/>
        </authorList>
    </citation>
    <scope>NUCLEOTIDE SEQUENCE [LARGE SCALE GENOMIC DNA]</scope>
    <source>
        <strain evidence="7">SL48-SHIP-2</strain>
    </source>
</reference>
<evidence type="ECO:0000256" key="3">
    <source>
        <dbReference type="ARBA" id="ARBA00022679"/>
    </source>
</evidence>
<dbReference type="GO" id="GO:0032259">
    <property type="term" value="P:methylation"/>
    <property type="evidence" value="ECO:0007669"/>
    <property type="project" value="UniProtKB-KW"/>
</dbReference>
<proteinExistence type="inferred from homology"/>
<name>A0A540VUX2_9GAMM</name>
<dbReference type="PANTHER" id="PTHR43667">
    <property type="entry name" value="CYCLOPROPANE-FATTY-ACYL-PHOSPHOLIPID SYNTHASE"/>
    <property type="match status" value="1"/>
</dbReference>
<dbReference type="Proteomes" id="UP000315400">
    <property type="component" value="Unassembled WGS sequence"/>
</dbReference>
<evidence type="ECO:0000256" key="4">
    <source>
        <dbReference type="ARBA" id="ARBA00022691"/>
    </source>
</evidence>
<evidence type="ECO:0000256" key="6">
    <source>
        <dbReference type="PIRSR" id="PIRSR003085-1"/>
    </source>
</evidence>
<dbReference type="InterPro" id="IPR003333">
    <property type="entry name" value="CMAS"/>
</dbReference>
<evidence type="ECO:0000313" key="8">
    <source>
        <dbReference type="Proteomes" id="UP000315400"/>
    </source>
</evidence>
<dbReference type="GO" id="GO:0008610">
    <property type="term" value="P:lipid biosynthetic process"/>
    <property type="evidence" value="ECO:0007669"/>
    <property type="project" value="InterPro"/>
</dbReference>
<evidence type="ECO:0000256" key="1">
    <source>
        <dbReference type="ARBA" id="ARBA00010815"/>
    </source>
</evidence>
<dbReference type="PIRSF" id="PIRSF003085">
    <property type="entry name" value="CMAS"/>
    <property type="match status" value="1"/>
</dbReference>
<feature type="active site" evidence="6">
    <location>
        <position position="386"/>
    </location>
</feature>
<accession>A0A540VUX2</accession>
<keyword evidence="2 7" id="KW-0489">Methyltransferase</keyword>
<organism evidence="7 8">
    <name type="scientific">Spiribacter salinus</name>
    <dbReference type="NCBI Taxonomy" id="1335746"/>
    <lineage>
        <taxon>Bacteria</taxon>
        <taxon>Pseudomonadati</taxon>
        <taxon>Pseudomonadota</taxon>
        <taxon>Gammaproteobacteria</taxon>
        <taxon>Chromatiales</taxon>
        <taxon>Ectothiorhodospiraceae</taxon>
        <taxon>Spiribacter</taxon>
    </lineage>
</organism>
<keyword evidence="3 7" id="KW-0808">Transferase</keyword>
<dbReference type="InterPro" id="IPR050723">
    <property type="entry name" value="CFA/CMAS"/>
</dbReference>
<dbReference type="AlphaFoldDB" id="A0A540VUX2"/>
<evidence type="ECO:0000256" key="5">
    <source>
        <dbReference type="ARBA" id="ARBA00023098"/>
    </source>
</evidence>
<dbReference type="GO" id="GO:0008168">
    <property type="term" value="F:methyltransferase activity"/>
    <property type="evidence" value="ECO:0007669"/>
    <property type="project" value="UniProtKB-KW"/>
</dbReference>
<comment type="caution">
    <text evidence="7">The sequence shown here is derived from an EMBL/GenBank/DDBJ whole genome shotgun (WGS) entry which is preliminary data.</text>
</comment>
<protein>
    <submittedName>
        <fullName evidence="7">Class I SAM-dependent methyltransferase</fullName>
    </submittedName>
</protein>
<dbReference type="InterPro" id="IPR029063">
    <property type="entry name" value="SAM-dependent_MTases_sf"/>
</dbReference>
<dbReference type="SUPFAM" id="SSF53335">
    <property type="entry name" value="S-adenosyl-L-methionine-dependent methyltransferases"/>
    <property type="match status" value="1"/>
</dbReference>
<comment type="similarity">
    <text evidence="1">Belongs to the CFA/CMAS family.</text>
</comment>
<dbReference type="PANTHER" id="PTHR43667:SF2">
    <property type="entry name" value="FATTY ACID C-METHYL TRANSFERASE"/>
    <property type="match status" value="1"/>
</dbReference>